<gene>
    <name evidence="1" type="ORF">VE01_05537</name>
</gene>
<reference evidence="2" key="2">
    <citation type="journal article" date="2018" name="Nat. Commun.">
        <title>Extreme sensitivity to ultraviolet light in the fungal pathogen causing white-nose syndrome of bats.</title>
        <authorList>
            <person name="Palmer J.M."/>
            <person name="Drees K.P."/>
            <person name="Foster J.T."/>
            <person name="Lindner D.L."/>
        </authorList>
    </citation>
    <scope>NUCLEOTIDE SEQUENCE [LARGE SCALE GENOMIC DNA]</scope>
    <source>
        <strain evidence="2">UAMH 10579</strain>
    </source>
</reference>
<proteinExistence type="predicted"/>
<name>A0A1B8GLY0_9PEZI</name>
<protein>
    <submittedName>
        <fullName evidence="1">Uncharacterized protein</fullName>
    </submittedName>
</protein>
<dbReference type="OrthoDB" id="3439950at2759"/>
<accession>A0A1B8GLY0</accession>
<sequence length="318" mass="36131">MYMKNPWIWLDQNLLAELDVLVIPKAKTLSTIMNEHFPDALAISFISHQILIELIEVTFEEHRRRLEYLPGGVWDTNFGLRYYNGPIHGPGVKRPEPNMDRFHDEYDDTDYLKSQGYFNPGSMMSFGEDRIFTAGIKVKKKHDIRITVPISCWDKKLEPALRRGGSHTIKQGDWENGTAFGMQTKRILQSGTRVAKTNKSFNNRFLNLKGSATSLLHSDDIRKVNELFWTDNFMTGPQQLASVGKRVCKVDTQGNDFFSDPNALLTHGEYTELVQCIYATTMPPINSQQKIQNGVCGAHYPRSNGRELPPGGSKIYGS</sequence>
<dbReference type="RefSeq" id="XP_018130584.1">
    <property type="nucleotide sequence ID" value="XM_018275000.1"/>
</dbReference>
<evidence type="ECO:0000313" key="1">
    <source>
        <dbReference type="EMBL" id="OBT96851.1"/>
    </source>
</evidence>
<dbReference type="AlphaFoldDB" id="A0A1B8GLY0"/>
<reference evidence="1 2" key="1">
    <citation type="submission" date="2016-03" db="EMBL/GenBank/DDBJ databases">
        <title>Comparative genomics of Pseudogymnoascus destructans, the fungus causing white-nose syndrome of bats.</title>
        <authorList>
            <person name="Palmer J.M."/>
            <person name="Drees K.P."/>
            <person name="Foster J.T."/>
            <person name="Lindner D.L."/>
        </authorList>
    </citation>
    <scope>NUCLEOTIDE SEQUENCE [LARGE SCALE GENOMIC DNA]</scope>
    <source>
        <strain evidence="1 2">UAMH 10579</strain>
    </source>
</reference>
<keyword evidence="2" id="KW-1185">Reference proteome</keyword>
<dbReference type="GeneID" id="28838923"/>
<dbReference type="EMBL" id="KV460225">
    <property type="protein sequence ID" value="OBT96851.1"/>
    <property type="molecule type" value="Genomic_DNA"/>
</dbReference>
<evidence type="ECO:0000313" key="2">
    <source>
        <dbReference type="Proteomes" id="UP000091956"/>
    </source>
</evidence>
<dbReference type="Proteomes" id="UP000091956">
    <property type="component" value="Unassembled WGS sequence"/>
</dbReference>
<organism evidence="1 2">
    <name type="scientific">Pseudogymnoascus verrucosus</name>
    <dbReference type="NCBI Taxonomy" id="342668"/>
    <lineage>
        <taxon>Eukaryota</taxon>
        <taxon>Fungi</taxon>
        <taxon>Dikarya</taxon>
        <taxon>Ascomycota</taxon>
        <taxon>Pezizomycotina</taxon>
        <taxon>Leotiomycetes</taxon>
        <taxon>Thelebolales</taxon>
        <taxon>Thelebolaceae</taxon>
        <taxon>Pseudogymnoascus</taxon>
    </lineage>
</organism>